<comment type="caution">
    <text evidence="2">The sequence shown here is derived from an EMBL/GenBank/DDBJ whole genome shotgun (WGS) entry which is preliminary data.</text>
</comment>
<feature type="non-terminal residue" evidence="2">
    <location>
        <position position="155"/>
    </location>
</feature>
<evidence type="ECO:0000313" key="2">
    <source>
        <dbReference type="EMBL" id="GAG78788.1"/>
    </source>
</evidence>
<evidence type="ECO:0000256" key="1">
    <source>
        <dbReference type="SAM" id="Phobius"/>
    </source>
</evidence>
<evidence type="ECO:0008006" key="3">
    <source>
        <dbReference type="Google" id="ProtNLM"/>
    </source>
</evidence>
<name>X1B3J0_9ZZZZ</name>
<accession>X1B3J0</accession>
<dbReference type="EMBL" id="BART01017527">
    <property type="protein sequence ID" value="GAG78788.1"/>
    <property type="molecule type" value="Genomic_DNA"/>
</dbReference>
<proteinExistence type="predicted"/>
<keyword evidence="1" id="KW-0812">Transmembrane</keyword>
<organism evidence="2">
    <name type="scientific">marine sediment metagenome</name>
    <dbReference type="NCBI Taxonomy" id="412755"/>
    <lineage>
        <taxon>unclassified sequences</taxon>
        <taxon>metagenomes</taxon>
        <taxon>ecological metagenomes</taxon>
    </lineage>
</organism>
<keyword evidence="1" id="KW-0472">Membrane</keyword>
<protein>
    <recommendedName>
        <fullName evidence="3">Prealbumin-like fold domain-containing protein</fullName>
    </recommendedName>
</protein>
<reference evidence="2" key="1">
    <citation type="journal article" date="2014" name="Front. Microbiol.">
        <title>High frequency of phylogenetically diverse reductive dehalogenase-homologous genes in deep subseafloor sedimentary metagenomes.</title>
        <authorList>
            <person name="Kawai M."/>
            <person name="Futagami T."/>
            <person name="Toyoda A."/>
            <person name="Takaki Y."/>
            <person name="Nishi S."/>
            <person name="Hori S."/>
            <person name="Arai W."/>
            <person name="Tsubouchi T."/>
            <person name="Morono Y."/>
            <person name="Uchiyama I."/>
            <person name="Ito T."/>
            <person name="Fujiyama A."/>
            <person name="Inagaki F."/>
            <person name="Takami H."/>
        </authorList>
    </citation>
    <scope>NUCLEOTIDE SEQUENCE</scope>
    <source>
        <strain evidence="2">Expedition CK06-06</strain>
    </source>
</reference>
<keyword evidence="1" id="KW-1133">Transmembrane helix</keyword>
<gene>
    <name evidence="2" type="ORF">S01H4_33332</name>
</gene>
<dbReference type="SUPFAM" id="SSF49478">
    <property type="entry name" value="Cna protein B-type domain"/>
    <property type="match status" value="1"/>
</dbReference>
<dbReference type="AlphaFoldDB" id="X1B3J0"/>
<feature type="transmembrane region" description="Helical" evidence="1">
    <location>
        <begin position="111"/>
        <end position="133"/>
    </location>
</feature>
<sequence>MSISTLKAADIKGKVILSPKGKPYTEGIVLLKSLEEEYFSETALDLEGNFIYSDLKPGKYIIKMDLYELTPFEKEIEIKDKTETLELNFTISLSLLDKTLIFITKASDFMWGYWMIALLLGTGILLTYLTRLIQVRRLILSLKMVLRGALGKDKS</sequence>